<protein>
    <submittedName>
        <fullName evidence="1">Uncharacterized protein</fullName>
    </submittedName>
</protein>
<gene>
    <name evidence="1" type="ORF">BC938DRAFT_481010</name>
</gene>
<accession>A0A433QH41</accession>
<dbReference type="Proteomes" id="UP000274822">
    <property type="component" value="Unassembled WGS sequence"/>
</dbReference>
<organism evidence="1 2">
    <name type="scientific">Jimgerdemannia flammicorona</name>
    <dbReference type="NCBI Taxonomy" id="994334"/>
    <lineage>
        <taxon>Eukaryota</taxon>
        <taxon>Fungi</taxon>
        <taxon>Fungi incertae sedis</taxon>
        <taxon>Mucoromycota</taxon>
        <taxon>Mucoromycotina</taxon>
        <taxon>Endogonomycetes</taxon>
        <taxon>Endogonales</taxon>
        <taxon>Endogonaceae</taxon>
        <taxon>Jimgerdemannia</taxon>
    </lineage>
</organism>
<dbReference type="EMBL" id="RBNJ01005570">
    <property type="protein sequence ID" value="RUS29140.1"/>
    <property type="molecule type" value="Genomic_DNA"/>
</dbReference>
<evidence type="ECO:0000313" key="2">
    <source>
        <dbReference type="Proteomes" id="UP000274822"/>
    </source>
</evidence>
<comment type="caution">
    <text evidence="1">The sequence shown here is derived from an EMBL/GenBank/DDBJ whole genome shotgun (WGS) entry which is preliminary data.</text>
</comment>
<name>A0A433QH41_9FUNG</name>
<reference evidence="1 2" key="1">
    <citation type="journal article" date="2018" name="New Phytol.">
        <title>Phylogenomics of Endogonaceae and evolution of mycorrhizas within Mucoromycota.</title>
        <authorList>
            <person name="Chang Y."/>
            <person name="Desiro A."/>
            <person name="Na H."/>
            <person name="Sandor L."/>
            <person name="Lipzen A."/>
            <person name="Clum A."/>
            <person name="Barry K."/>
            <person name="Grigoriev I.V."/>
            <person name="Martin F.M."/>
            <person name="Stajich J.E."/>
            <person name="Smith M.E."/>
            <person name="Bonito G."/>
            <person name="Spatafora J.W."/>
        </authorList>
    </citation>
    <scope>NUCLEOTIDE SEQUENCE [LARGE SCALE GENOMIC DNA]</scope>
    <source>
        <strain evidence="1 2">AD002</strain>
    </source>
</reference>
<proteinExistence type="predicted"/>
<dbReference type="AlphaFoldDB" id="A0A433QH41"/>
<sequence length="96" mass="10893">MTPPKPIPPPRDRCNLYKLLPSRRLQPLVYCSPPLLPYATFVRILQAGKPGDFTPSHFQATLLPDILLPLHLRPLRPGFAPAPPPHQKYPHPPRVR</sequence>
<evidence type="ECO:0000313" key="1">
    <source>
        <dbReference type="EMBL" id="RUS29140.1"/>
    </source>
</evidence>
<keyword evidence="2" id="KW-1185">Reference proteome</keyword>